<dbReference type="AlphaFoldDB" id="I0Z8V4"/>
<sequence>MCKHQTLSGGKKEKAVQALGHNPLTIKQRKQYKPWGTLLRHCTQETIAELPQYCSGQ</sequence>
<evidence type="ECO:0000313" key="2">
    <source>
        <dbReference type="EMBL" id="EIE27073.1"/>
    </source>
</evidence>
<proteinExistence type="predicted"/>
<reference evidence="2 3" key="1">
    <citation type="journal article" date="2012" name="Genome Biol.">
        <title>The genome of the polar eukaryotic microalga coccomyxa subellipsoidea reveals traits of cold adaptation.</title>
        <authorList>
            <person name="Blanc G."/>
            <person name="Agarkova I."/>
            <person name="Grimwood J."/>
            <person name="Kuo A."/>
            <person name="Brueggeman A."/>
            <person name="Dunigan D."/>
            <person name="Gurnon J."/>
            <person name="Ladunga I."/>
            <person name="Lindquist E."/>
            <person name="Lucas S."/>
            <person name="Pangilinan J."/>
            <person name="Proschold T."/>
            <person name="Salamov A."/>
            <person name="Schmutz J."/>
            <person name="Weeks D."/>
            <person name="Yamada T."/>
            <person name="Claverie J.M."/>
            <person name="Grigoriev I."/>
            <person name="Van Etten J."/>
            <person name="Lomsadze A."/>
            <person name="Borodovsky M."/>
        </authorList>
    </citation>
    <scope>NUCLEOTIDE SEQUENCE [LARGE SCALE GENOMIC DNA]</scope>
    <source>
        <strain evidence="2 3">C-169</strain>
    </source>
</reference>
<evidence type="ECO:0000256" key="1">
    <source>
        <dbReference type="SAM" id="MobiDB-lite"/>
    </source>
</evidence>
<accession>I0Z8V4</accession>
<dbReference type="GeneID" id="17045088"/>
<dbReference type="EMBL" id="AGSI01000001">
    <property type="protein sequence ID" value="EIE27073.1"/>
    <property type="molecule type" value="Genomic_DNA"/>
</dbReference>
<protein>
    <submittedName>
        <fullName evidence="2">Uncharacterized protein</fullName>
    </submittedName>
</protein>
<name>I0Z8V4_COCSC</name>
<evidence type="ECO:0000313" key="3">
    <source>
        <dbReference type="Proteomes" id="UP000007264"/>
    </source>
</evidence>
<comment type="caution">
    <text evidence="2">The sequence shown here is derived from an EMBL/GenBank/DDBJ whole genome shotgun (WGS) entry which is preliminary data.</text>
</comment>
<dbReference type="RefSeq" id="XP_005651617.1">
    <property type="nucleotide sequence ID" value="XM_005651560.1"/>
</dbReference>
<dbReference type="Proteomes" id="UP000007264">
    <property type="component" value="Unassembled WGS sequence"/>
</dbReference>
<gene>
    <name evidence="2" type="ORF">COCSUDRAFT_31917</name>
</gene>
<organism evidence="2 3">
    <name type="scientific">Coccomyxa subellipsoidea (strain C-169)</name>
    <name type="common">Green microalga</name>
    <dbReference type="NCBI Taxonomy" id="574566"/>
    <lineage>
        <taxon>Eukaryota</taxon>
        <taxon>Viridiplantae</taxon>
        <taxon>Chlorophyta</taxon>
        <taxon>core chlorophytes</taxon>
        <taxon>Trebouxiophyceae</taxon>
        <taxon>Trebouxiophyceae incertae sedis</taxon>
        <taxon>Coccomyxaceae</taxon>
        <taxon>Coccomyxa</taxon>
        <taxon>Coccomyxa subellipsoidea</taxon>
    </lineage>
</organism>
<keyword evidence="3" id="KW-1185">Reference proteome</keyword>
<dbReference type="KEGG" id="csl:COCSUDRAFT_31917"/>
<feature type="region of interest" description="Disordered" evidence="1">
    <location>
        <begin position="1"/>
        <end position="20"/>
    </location>
</feature>